<evidence type="ECO:0000313" key="1">
    <source>
        <dbReference type="EMBL" id="GMR51411.1"/>
    </source>
</evidence>
<accession>A0AAN5CUV9</accession>
<protein>
    <submittedName>
        <fullName evidence="1">Uncharacterized protein</fullName>
    </submittedName>
</protein>
<evidence type="ECO:0000313" key="2">
    <source>
        <dbReference type="Proteomes" id="UP001328107"/>
    </source>
</evidence>
<organism evidence="1 2">
    <name type="scientific">Pristionchus mayeri</name>
    <dbReference type="NCBI Taxonomy" id="1317129"/>
    <lineage>
        <taxon>Eukaryota</taxon>
        <taxon>Metazoa</taxon>
        <taxon>Ecdysozoa</taxon>
        <taxon>Nematoda</taxon>
        <taxon>Chromadorea</taxon>
        <taxon>Rhabditida</taxon>
        <taxon>Rhabditina</taxon>
        <taxon>Diplogasteromorpha</taxon>
        <taxon>Diplogasteroidea</taxon>
        <taxon>Neodiplogasteridae</taxon>
        <taxon>Pristionchus</taxon>
    </lineage>
</organism>
<reference evidence="2" key="1">
    <citation type="submission" date="2022-10" db="EMBL/GenBank/DDBJ databases">
        <title>Genome assembly of Pristionchus species.</title>
        <authorList>
            <person name="Yoshida K."/>
            <person name="Sommer R.J."/>
        </authorList>
    </citation>
    <scope>NUCLEOTIDE SEQUENCE [LARGE SCALE GENOMIC DNA]</scope>
    <source>
        <strain evidence="2">RS5460</strain>
    </source>
</reference>
<dbReference type="AlphaFoldDB" id="A0AAN5CUV9"/>
<gene>
    <name evidence="1" type="ORF">PMAYCL1PPCAC_21606</name>
</gene>
<comment type="caution">
    <text evidence="1">The sequence shown here is derived from an EMBL/GenBank/DDBJ whole genome shotgun (WGS) entry which is preliminary data.</text>
</comment>
<proteinExistence type="predicted"/>
<dbReference type="Proteomes" id="UP001328107">
    <property type="component" value="Unassembled WGS sequence"/>
</dbReference>
<feature type="non-terminal residue" evidence="1">
    <location>
        <position position="1"/>
    </location>
</feature>
<keyword evidence="2" id="KW-1185">Reference proteome</keyword>
<name>A0AAN5CUV9_9BILA</name>
<dbReference type="EMBL" id="BTRK01000005">
    <property type="protein sequence ID" value="GMR51411.1"/>
    <property type="molecule type" value="Genomic_DNA"/>
</dbReference>
<sequence>HTYFIYSLHQILYLCTYPELENSLRAKTRTISTRYGLKHLLEHFNQTLFEVYSVYAGNMWVVRYAERGDDVIMVVTGVVQVNLCGSIGSRESVQWYGHDVVAGSVLALSCDGGTRRAAGTIRVCPCSPHYRGSRCSCTGSTASRRTPRAPRTFGWLLSRICLRGCPPGTRTARLLCARSSCNLGTTRAAAWTRQLVEIGLQRRLGCREGVAWLIALA</sequence>